<keyword evidence="1" id="KW-0472">Membrane</keyword>
<keyword evidence="1" id="KW-0812">Transmembrane</keyword>
<evidence type="ECO:0000256" key="1">
    <source>
        <dbReference type="SAM" id="Phobius"/>
    </source>
</evidence>
<proteinExistence type="predicted"/>
<comment type="caution">
    <text evidence="2">The sequence shown here is derived from an EMBL/GenBank/DDBJ whole genome shotgun (WGS) entry which is preliminary data.</text>
</comment>
<reference evidence="2" key="1">
    <citation type="journal article" date="2015" name="Nature">
        <title>Complex archaea that bridge the gap between prokaryotes and eukaryotes.</title>
        <authorList>
            <person name="Spang A."/>
            <person name="Saw J.H."/>
            <person name="Jorgensen S.L."/>
            <person name="Zaremba-Niedzwiedzka K."/>
            <person name="Martijn J."/>
            <person name="Lind A.E."/>
            <person name="van Eijk R."/>
            <person name="Schleper C."/>
            <person name="Guy L."/>
            <person name="Ettema T.J."/>
        </authorList>
    </citation>
    <scope>NUCLEOTIDE SEQUENCE</scope>
</reference>
<gene>
    <name evidence="2" type="ORF">LCGC14_0612800</name>
</gene>
<feature type="transmembrane region" description="Helical" evidence="1">
    <location>
        <begin position="106"/>
        <end position="128"/>
    </location>
</feature>
<keyword evidence="1" id="KW-1133">Transmembrane helix</keyword>
<evidence type="ECO:0000313" key="2">
    <source>
        <dbReference type="EMBL" id="KKN52426.1"/>
    </source>
</evidence>
<dbReference type="AlphaFoldDB" id="A0A0F9TTH8"/>
<protein>
    <submittedName>
        <fullName evidence="2">Uncharacterized protein</fullName>
    </submittedName>
</protein>
<feature type="transmembrane region" description="Helical" evidence="1">
    <location>
        <begin position="80"/>
        <end position="100"/>
    </location>
</feature>
<name>A0A0F9TTH8_9ZZZZ</name>
<organism evidence="2">
    <name type="scientific">marine sediment metagenome</name>
    <dbReference type="NCBI Taxonomy" id="412755"/>
    <lineage>
        <taxon>unclassified sequences</taxon>
        <taxon>metagenomes</taxon>
        <taxon>ecological metagenomes</taxon>
    </lineage>
</organism>
<sequence length="130" mass="13255">MEQSALVTNMKVAQYEYSFAKHGGVTGEITVGPKLLPKGAKIFQGFIDVSAAVTSGSSATIQLKVTGADDILASTGKSSFSLAALLDVVPVGTVATMVIVAAAANLIVTVGTADLTAGIFTVNLFYVITE</sequence>
<accession>A0A0F9TTH8</accession>
<dbReference type="EMBL" id="LAZR01001020">
    <property type="protein sequence ID" value="KKN52426.1"/>
    <property type="molecule type" value="Genomic_DNA"/>
</dbReference>